<evidence type="ECO:0000256" key="9">
    <source>
        <dbReference type="ARBA" id="ARBA00022982"/>
    </source>
</evidence>
<dbReference type="EC" id="7.1.1.2" evidence="3 16"/>
<keyword evidence="12 16" id="KW-0830">Ubiquinone</keyword>
<geneLocation type="mitochondrion" evidence="19"/>
<dbReference type="AlphaFoldDB" id="A0A1D9CQS8"/>
<feature type="domain" description="NADH:ubiquinone oxidoreductase chain 4 N-terminal" evidence="18">
    <location>
        <begin position="3"/>
        <end position="108"/>
    </location>
</feature>
<keyword evidence="5 16" id="KW-0813">Transport</keyword>
<feature type="transmembrane region" description="Helical" evidence="16">
    <location>
        <begin position="351"/>
        <end position="372"/>
    </location>
</feature>
<feature type="transmembrane region" description="Helical" evidence="16">
    <location>
        <begin position="187"/>
        <end position="208"/>
    </location>
</feature>
<organism evidence="19">
    <name type="scientific">Sinotaia quadrata</name>
    <dbReference type="NCBI Taxonomy" id="200191"/>
    <lineage>
        <taxon>Eukaryota</taxon>
        <taxon>Metazoa</taxon>
        <taxon>Spiralia</taxon>
        <taxon>Lophotrochozoa</taxon>
        <taxon>Mollusca</taxon>
        <taxon>Gastropoda</taxon>
        <taxon>Caenogastropoda</taxon>
        <taxon>Architaenioglossa</taxon>
        <taxon>Viviparoidea</taxon>
        <taxon>Viviparidae</taxon>
        <taxon>Sinotaia</taxon>
    </lineage>
</organism>
<evidence type="ECO:0000256" key="13">
    <source>
        <dbReference type="ARBA" id="ARBA00023128"/>
    </source>
</evidence>
<evidence type="ECO:0000259" key="18">
    <source>
        <dbReference type="Pfam" id="PF01059"/>
    </source>
</evidence>
<dbReference type="GO" id="GO:0031966">
    <property type="term" value="C:mitochondrial membrane"/>
    <property type="evidence" value="ECO:0007669"/>
    <property type="project" value="UniProtKB-SubCell"/>
</dbReference>
<evidence type="ECO:0000256" key="3">
    <source>
        <dbReference type="ARBA" id="ARBA00012944"/>
    </source>
</evidence>
<evidence type="ECO:0000259" key="17">
    <source>
        <dbReference type="Pfam" id="PF00361"/>
    </source>
</evidence>
<dbReference type="CTD" id="4538"/>
<keyword evidence="14 16" id="KW-0472">Membrane</keyword>
<dbReference type="GO" id="GO:0042773">
    <property type="term" value="P:ATP synthesis coupled electron transport"/>
    <property type="evidence" value="ECO:0007669"/>
    <property type="project" value="InterPro"/>
</dbReference>
<evidence type="ECO:0000256" key="2">
    <source>
        <dbReference type="ARBA" id="ARBA00009025"/>
    </source>
</evidence>
<feature type="transmembrane region" description="Helical" evidence="16">
    <location>
        <begin position="310"/>
        <end position="330"/>
    </location>
</feature>
<feature type="transmembrane region" description="Helical" evidence="16">
    <location>
        <begin position="117"/>
        <end position="138"/>
    </location>
</feature>
<evidence type="ECO:0000256" key="7">
    <source>
        <dbReference type="ARBA" id="ARBA00022692"/>
    </source>
</evidence>
<keyword evidence="9 16" id="KW-0249">Electron transport</keyword>
<dbReference type="InterPro" id="IPR000260">
    <property type="entry name" value="NADH4_N"/>
</dbReference>
<dbReference type="InterPro" id="IPR003918">
    <property type="entry name" value="NADH_UbQ_OxRdtase"/>
</dbReference>
<evidence type="ECO:0000256" key="11">
    <source>
        <dbReference type="ARBA" id="ARBA00023027"/>
    </source>
</evidence>
<feature type="transmembrane region" description="Helical" evidence="16">
    <location>
        <begin position="228"/>
        <end position="247"/>
    </location>
</feature>
<keyword evidence="6 16" id="KW-0679">Respiratory chain</keyword>
<keyword evidence="8" id="KW-1278">Translocase</keyword>
<dbReference type="InterPro" id="IPR001750">
    <property type="entry name" value="ND/Mrp_TM"/>
</dbReference>
<evidence type="ECO:0000256" key="8">
    <source>
        <dbReference type="ARBA" id="ARBA00022967"/>
    </source>
</evidence>
<reference evidence="19" key="1">
    <citation type="submission" date="2016-08" db="EMBL/GenBank/DDBJ databases">
        <title>Bellamya quadrata mitochondrion, complete genome.</title>
        <authorList>
            <person name="Mu X."/>
            <person name="Hu Y."/>
            <person name="Luo D."/>
            <person name="Gu D."/>
            <person name="Xu M."/>
            <person name="Yang Y."/>
            <person name="Luo J."/>
        </authorList>
    </citation>
    <scope>NUCLEOTIDE SEQUENCE</scope>
</reference>
<dbReference type="GO" id="GO:0015990">
    <property type="term" value="P:electron transport coupled proton transport"/>
    <property type="evidence" value="ECO:0007669"/>
    <property type="project" value="TreeGrafter"/>
</dbReference>
<keyword evidence="13 16" id="KW-0496">Mitochondrion</keyword>
<evidence type="ECO:0000256" key="15">
    <source>
        <dbReference type="ARBA" id="ARBA00049551"/>
    </source>
</evidence>
<evidence type="ECO:0000313" key="19">
    <source>
        <dbReference type="EMBL" id="AOY40897.1"/>
    </source>
</evidence>
<comment type="similarity">
    <text evidence="2 16">Belongs to the complex I subunit 4 family.</text>
</comment>
<name>A0A1D9CQS8_9CAEN</name>
<sequence>MSKVLSLIMLSLFLLLLYSFDLFWYISIWGLSISSLVCILNIFSNQFSFSMYNGFVSIDVMSVLLVFLSLWISLMMLMASQFSVKINNNYSFGFCFMILILNLILVNTFCASSVIMFYFLFEASLVPTLMIILGWGYQPERLQAGMYMMIYTITASLPLLLCLLLGGNSMFGSYNVFMIFLMLKYDGFLYFSYTWLLFMLVVLLAFLIKLPMFFVHLWLPKAHVEAPVAGSMMLAAVLLKLGGYGIIRMYQYYSIKVIDLFLLIVFLSLWGGFLTSVICFYQVDFKSLIAYSSIGHMALMLLGIFSNTSWGWGGVMLMMISHGFCSSALFSLANFTYEKSFTRSLFISKGLLIIIPFLSLWWFLFCVINMAAPPSLNLVSELMIYPAVIFSSRYYIFPLLCMSFLAAVYNMYLYSSINHGGNPKFIKSFGNLKDLNILMLFLHWVPVNFLVMKSELITSWL</sequence>
<keyword evidence="10 16" id="KW-1133">Transmembrane helix</keyword>
<dbReference type="GO" id="GO:0008137">
    <property type="term" value="F:NADH dehydrogenase (ubiquinone) activity"/>
    <property type="evidence" value="ECO:0007669"/>
    <property type="project" value="UniProtKB-UniRule"/>
</dbReference>
<dbReference type="PANTHER" id="PTHR43507">
    <property type="entry name" value="NADH-UBIQUINONE OXIDOREDUCTASE CHAIN 4"/>
    <property type="match status" value="1"/>
</dbReference>
<dbReference type="EMBL" id="KX688548">
    <property type="protein sequence ID" value="AOY40897.1"/>
    <property type="molecule type" value="Genomic_DNA"/>
</dbReference>
<dbReference type="RefSeq" id="YP_009317870.1">
    <property type="nucleotide sequence ID" value="NC_031850.1"/>
</dbReference>
<feature type="transmembrane region" description="Helical" evidence="16">
    <location>
        <begin position="259"/>
        <end position="283"/>
    </location>
</feature>
<dbReference type="GO" id="GO:0003954">
    <property type="term" value="F:NADH dehydrogenase activity"/>
    <property type="evidence" value="ECO:0007669"/>
    <property type="project" value="TreeGrafter"/>
</dbReference>
<dbReference type="Pfam" id="PF01059">
    <property type="entry name" value="Oxidored_q5_N"/>
    <property type="match status" value="1"/>
</dbReference>
<feature type="transmembrane region" description="Helical" evidence="16">
    <location>
        <begin position="392"/>
        <end position="414"/>
    </location>
</feature>
<evidence type="ECO:0000256" key="1">
    <source>
        <dbReference type="ARBA" id="ARBA00004225"/>
    </source>
</evidence>
<keyword evidence="11 16" id="KW-0520">NAD</keyword>
<dbReference type="GeneID" id="30219320"/>
<proteinExistence type="inferred from homology"/>
<comment type="subcellular location">
    <subcellularLocation>
        <location evidence="1 16">Mitochondrion membrane</location>
        <topology evidence="1 16">Multi-pass membrane protein</topology>
    </subcellularLocation>
</comment>
<evidence type="ECO:0000256" key="10">
    <source>
        <dbReference type="ARBA" id="ARBA00022989"/>
    </source>
</evidence>
<feature type="transmembrane region" description="Helical" evidence="16">
    <location>
        <begin position="435"/>
        <end position="452"/>
    </location>
</feature>
<keyword evidence="7 16" id="KW-0812">Transmembrane</keyword>
<feature type="transmembrane region" description="Helical" evidence="16">
    <location>
        <begin position="90"/>
        <end position="110"/>
    </location>
</feature>
<comment type="function">
    <text evidence="16">Core subunit of the mitochondrial membrane respiratory chain NADH dehydrogenase (Complex I) which catalyzes electron transfer from NADH through the respiratory chain, using ubiquinone as an electron acceptor. Essential for the catalytic activity and assembly of complex I.</text>
</comment>
<gene>
    <name evidence="19" type="primary">ND4</name>
</gene>
<dbReference type="PANTHER" id="PTHR43507:SF20">
    <property type="entry name" value="NADH-UBIQUINONE OXIDOREDUCTASE CHAIN 4"/>
    <property type="match status" value="1"/>
</dbReference>
<accession>A0A1D9CQS8</accession>
<comment type="catalytic activity">
    <reaction evidence="15 16">
        <text>a ubiquinone + NADH + 5 H(+)(in) = a ubiquinol + NAD(+) + 4 H(+)(out)</text>
        <dbReference type="Rhea" id="RHEA:29091"/>
        <dbReference type="Rhea" id="RHEA-COMP:9565"/>
        <dbReference type="Rhea" id="RHEA-COMP:9566"/>
        <dbReference type="ChEBI" id="CHEBI:15378"/>
        <dbReference type="ChEBI" id="CHEBI:16389"/>
        <dbReference type="ChEBI" id="CHEBI:17976"/>
        <dbReference type="ChEBI" id="CHEBI:57540"/>
        <dbReference type="ChEBI" id="CHEBI:57945"/>
        <dbReference type="EC" id="7.1.1.2"/>
    </reaction>
</comment>
<dbReference type="Pfam" id="PF00361">
    <property type="entry name" value="Proton_antipo_M"/>
    <property type="match status" value="1"/>
</dbReference>
<evidence type="ECO:0000256" key="5">
    <source>
        <dbReference type="ARBA" id="ARBA00022448"/>
    </source>
</evidence>
<feature type="transmembrane region" description="Helical" evidence="16">
    <location>
        <begin position="60"/>
        <end position="84"/>
    </location>
</feature>
<dbReference type="GO" id="GO:0048039">
    <property type="term" value="F:ubiquinone binding"/>
    <property type="evidence" value="ECO:0007669"/>
    <property type="project" value="TreeGrafter"/>
</dbReference>
<evidence type="ECO:0000256" key="14">
    <source>
        <dbReference type="ARBA" id="ARBA00023136"/>
    </source>
</evidence>
<protein>
    <recommendedName>
        <fullName evidence="4 16">NADH-ubiquinone oxidoreductase chain 4</fullName>
        <ecNumber evidence="3 16">7.1.1.2</ecNumber>
    </recommendedName>
</protein>
<feature type="domain" description="NADH:quinone oxidoreductase/Mrp antiporter transmembrane" evidence="17">
    <location>
        <begin position="111"/>
        <end position="403"/>
    </location>
</feature>
<evidence type="ECO:0000256" key="4">
    <source>
        <dbReference type="ARBA" id="ARBA00021006"/>
    </source>
</evidence>
<dbReference type="PRINTS" id="PR01437">
    <property type="entry name" value="NUOXDRDTASE4"/>
</dbReference>
<evidence type="ECO:0000256" key="6">
    <source>
        <dbReference type="ARBA" id="ARBA00022660"/>
    </source>
</evidence>
<evidence type="ECO:0000256" key="12">
    <source>
        <dbReference type="ARBA" id="ARBA00023075"/>
    </source>
</evidence>
<evidence type="ECO:0000256" key="16">
    <source>
        <dbReference type="RuleBase" id="RU003297"/>
    </source>
</evidence>